<keyword evidence="5" id="KW-0862">Zinc</keyword>
<feature type="region of interest" description="Disordered" evidence="7">
    <location>
        <begin position="214"/>
        <end position="263"/>
    </location>
</feature>
<keyword evidence="2" id="KW-0479">Metal-binding</keyword>
<dbReference type="InParanoid" id="A0A1S4FGL0"/>
<dbReference type="FunFam" id="3.30.160.60:FF:000446">
    <property type="entry name" value="Zinc finger protein"/>
    <property type="match status" value="1"/>
</dbReference>
<dbReference type="GO" id="GO:0008270">
    <property type="term" value="F:zinc ion binding"/>
    <property type="evidence" value="ECO:0007669"/>
    <property type="project" value="UniProtKB-KW"/>
</dbReference>
<evidence type="ECO:0000313" key="9">
    <source>
        <dbReference type="Proteomes" id="UP000008820"/>
    </source>
</evidence>
<dbReference type="Pfam" id="PF07776">
    <property type="entry name" value="zf-AD"/>
    <property type="match status" value="1"/>
</dbReference>
<dbReference type="PANTHER" id="PTHR24394">
    <property type="entry name" value="ZINC FINGER PROTEIN"/>
    <property type="match status" value="1"/>
</dbReference>
<dbReference type="VEuPathDB" id="VectorBase:AAEL007468"/>
<evidence type="ECO:0000256" key="2">
    <source>
        <dbReference type="ARBA" id="ARBA00022723"/>
    </source>
</evidence>
<reference evidence="8 9" key="1">
    <citation type="submission" date="2017-06" db="EMBL/GenBank/DDBJ databases">
        <title>Aedes aegypti genome working group (AGWG) sequencing and assembly.</title>
        <authorList>
            <consortium name="Aedes aegypti Genome Working Group (AGWG)"/>
            <person name="Matthews B.J."/>
        </authorList>
    </citation>
    <scope>NUCLEOTIDE SEQUENCE [LARGE SCALE GENOMIC DNA]</scope>
    <source>
        <strain evidence="8 9">LVP_AGWG</strain>
    </source>
</reference>
<evidence type="ECO:0000256" key="7">
    <source>
        <dbReference type="SAM" id="MobiDB-lite"/>
    </source>
</evidence>
<organism evidence="8 9">
    <name type="scientific">Aedes aegypti</name>
    <name type="common">Yellowfever mosquito</name>
    <name type="synonym">Culex aegypti</name>
    <dbReference type="NCBI Taxonomy" id="7159"/>
    <lineage>
        <taxon>Eukaryota</taxon>
        <taxon>Metazoa</taxon>
        <taxon>Ecdysozoa</taxon>
        <taxon>Arthropoda</taxon>
        <taxon>Hexapoda</taxon>
        <taxon>Insecta</taxon>
        <taxon>Pterygota</taxon>
        <taxon>Neoptera</taxon>
        <taxon>Endopterygota</taxon>
        <taxon>Diptera</taxon>
        <taxon>Nematocera</taxon>
        <taxon>Culicoidea</taxon>
        <taxon>Culicidae</taxon>
        <taxon>Culicinae</taxon>
        <taxon>Aedini</taxon>
        <taxon>Aedes</taxon>
        <taxon>Stegomyia</taxon>
    </lineage>
</organism>
<comment type="subcellular location">
    <subcellularLocation>
        <location evidence="1">Nucleus</location>
    </subcellularLocation>
</comment>
<dbReference type="EnsemblMetazoa" id="AAEL007468-RA">
    <property type="protein sequence ID" value="AAEL007468-PA"/>
    <property type="gene ID" value="AAEL007468"/>
</dbReference>
<evidence type="ECO:0000256" key="1">
    <source>
        <dbReference type="ARBA" id="ARBA00004123"/>
    </source>
</evidence>
<dbReference type="AlphaFoldDB" id="A0A1S4FGL0"/>
<dbReference type="InterPro" id="IPR036236">
    <property type="entry name" value="Znf_C2H2_sf"/>
</dbReference>
<dbReference type="SUPFAM" id="SSF57716">
    <property type="entry name" value="Glucocorticoid receptor-like (DNA-binding domain)"/>
    <property type="match status" value="1"/>
</dbReference>
<keyword evidence="9" id="KW-1185">Reference proteome</keyword>
<keyword evidence="6" id="KW-0539">Nucleus</keyword>
<dbReference type="SUPFAM" id="SSF57667">
    <property type="entry name" value="beta-beta-alpha zinc fingers"/>
    <property type="match status" value="1"/>
</dbReference>
<dbReference type="PROSITE" id="PS00028">
    <property type="entry name" value="ZINC_FINGER_C2H2_1"/>
    <property type="match status" value="1"/>
</dbReference>
<dbReference type="PANTHER" id="PTHR24394:SF29">
    <property type="entry name" value="MYONEURIN"/>
    <property type="match status" value="1"/>
</dbReference>
<accession>A0A1S4FGL0</accession>
<dbReference type="GO" id="GO:0000981">
    <property type="term" value="F:DNA-binding transcription factor activity, RNA polymerase II-specific"/>
    <property type="evidence" value="ECO:0007669"/>
    <property type="project" value="TreeGrafter"/>
</dbReference>
<keyword evidence="3" id="KW-0677">Repeat</keyword>
<evidence type="ECO:0000256" key="3">
    <source>
        <dbReference type="ARBA" id="ARBA00022737"/>
    </source>
</evidence>
<evidence type="ECO:0000256" key="6">
    <source>
        <dbReference type="ARBA" id="ARBA00023242"/>
    </source>
</evidence>
<sequence>MAFQVFIKSEPDPLHEEPIIKVEDLHNLAPTGKHPLTESKIKIEELEATPGPSAAPPTKKPHLKPVRKKICIRKADTRQCRLCLRVLSREDVRETTSPKSDLRRKIMDAVAVKITAEDKVRTVCINCLLLVDMIYEFRMACKKANTLHALKLLMMHPGSWMSEENKTAIEACHRVVKRNRAEMDGLFKCSWMGGGDVKEFRGMQKEVLLDGGDAPKVVDKDEISDSDPEMSEKFGKQMDQDTQQDEIEASSDESPEKKEPSNRSMCEFCGSLVMRHHVEHHKNEHLGLKPYSCRIEGCEATFHSYMAMHLHCKNEQKHMSTAERHKQIQCDVCHRMIKNKNMKKHMWAQHSDKPVHPLKALCTVCGKYYYKLYIKDHMATHSGELPHGCEFCGRRFAANNSLTIHRRRYHSDQLDLQ</sequence>
<dbReference type="SMART" id="SM00355">
    <property type="entry name" value="ZnF_C2H2"/>
    <property type="match status" value="4"/>
</dbReference>
<feature type="compositionally biased region" description="Acidic residues" evidence="7">
    <location>
        <begin position="242"/>
        <end position="253"/>
    </location>
</feature>
<feature type="compositionally biased region" description="Basic and acidic residues" evidence="7">
    <location>
        <begin position="230"/>
        <end position="239"/>
    </location>
</feature>
<dbReference type="SMART" id="SM00868">
    <property type="entry name" value="zf-AD"/>
    <property type="match status" value="1"/>
</dbReference>
<dbReference type="InterPro" id="IPR013087">
    <property type="entry name" value="Znf_C2H2_type"/>
</dbReference>
<keyword evidence="4" id="KW-0863">Zinc-finger</keyword>
<evidence type="ECO:0000256" key="5">
    <source>
        <dbReference type="ARBA" id="ARBA00022833"/>
    </source>
</evidence>
<dbReference type="GO" id="GO:0005634">
    <property type="term" value="C:nucleus"/>
    <property type="evidence" value="ECO:0007669"/>
    <property type="project" value="UniProtKB-SubCell"/>
</dbReference>
<dbReference type="Gene3D" id="3.40.1800.20">
    <property type="match status" value="1"/>
</dbReference>
<gene>
    <name evidence="8" type="primary">5569199</name>
</gene>
<proteinExistence type="predicted"/>
<dbReference type="Gene3D" id="3.30.160.60">
    <property type="entry name" value="Classic Zinc Finger"/>
    <property type="match status" value="1"/>
</dbReference>
<dbReference type="OrthoDB" id="7757458at2759"/>
<protein>
    <submittedName>
        <fullName evidence="8">Uncharacterized protein</fullName>
    </submittedName>
</protein>
<evidence type="ECO:0000256" key="4">
    <source>
        <dbReference type="ARBA" id="ARBA00022771"/>
    </source>
</evidence>
<evidence type="ECO:0000313" key="8">
    <source>
        <dbReference type="EnsemblMetazoa" id="AAEL007468-PA"/>
    </source>
</evidence>
<reference evidence="8" key="2">
    <citation type="submission" date="2020-05" db="UniProtKB">
        <authorList>
            <consortium name="EnsemblMetazoa"/>
        </authorList>
    </citation>
    <scope>IDENTIFICATION</scope>
    <source>
        <strain evidence="8">LVP_AGWG</strain>
    </source>
</reference>
<dbReference type="PROSITE" id="PS50157">
    <property type="entry name" value="ZINC_FINGER_C2H2_2"/>
    <property type="match status" value="1"/>
</dbReference>
<name>A0A1S4FGL0_AEDAE</name>
<dbReference type="InterPro" id="IPR012934">
    <property type="entry name" value="Znf_AD"/>
</dbReference>
<dbReference type="Proteomes" id="UP000008820">
    <property type="component" value="Chromosome 1"/>
</dbReference>